<evidence type="ECO:0000256" key="2">
    <source>
        <dbReference type="ARBA" id="ARBA00009809"/>
    </source>
</evidence>
<dbReference type="EMBL" id="AMZH03001992">
    <property type="protein sequence ID" value="RRT77186.1"/>
    <property type="molecule type" value="Genomic_DNA"/>
</dbReference>
<dbReference type="EC" id="3.2.1.23" evidence="3"/>
<dbReference type="Pfam" id="PF01301">
    <property type="entry name" value="Glyco_hydro_35"/>
    <property type="match status" value="1"/>
</dbReference>
<proteinExistence type="inferred from homology"/>
<comment type="catalytic activity">
    <reaction evidence="1">
        <text>Hydrolysis of terminal non-reducing beta-D-galactose residues in beta-D-galactosides.</text>
        <dbReference type="EC" id="3.2.1.23"/>
    </reaction>
</comment>
<gene>
    <name evidence="5" type="ORF">B296_00028427</name>
</gene>
<name>A0A427ALY9_ENSVE</name>
<evidence type="ECO:0000313" key="5">
    <source>
        <dbReference type="EMBL" id="RRT77186.1"/>
    </source>
</evidence>
<evidence type="ECO:0000256" key="3">
    <source>
        <dbReference type="ARBA" id="ARBA00012756"/>
    </source>
</evidence>
<reference evidence="5 6" key="1">
    <citation type="journal article" date="2014" name="Agronomy (Basel)">
        <title>A Draft Genome Sequence for Ensete ventricosum, the Drought-Tolerant Tree Against Hunger.</title>
        <authorList>
            <person name="Harrison J."/>
            <person name="Moore K.A."/>
            <person name="Paszkiewicz K."/>
            <person name="Jones T."/>
            <person name="Grant M."/>
            <person name="Ambacheew D."/>
            <person name="Muzemil S."/>
            <person name="Studholme D.J."/>
        </authorList>
    </citation>
    <scope>NUCLEOTIDE SEQUENCE [LARGE SCALE GENOMIC DNA]</scope>
</reference>
<feature type="domain" description="Glycoside hydrolase 35 catalytic" evidence="4">
    <location>
        <begin position="123"/>
        <end position="161"/>
    </location>
</feature>
<dbReference type="PANTHER" id="PTHR23421">
    <property type="entry name" value="BETA-GALACTOSIDASE RELATED"/>
    <property type="match status" value="1"/>
</dbReference>
<evidence type="ECO:0000256" key="1">
    <source>
        <dbReference type="ARBA" id="ARBA00001412"/>
    </source>
</evidence>
<protein>
    <recommendedName>
        <fullName evidence="3">beta-galactosidase</fullName>
        <ecNumber evidence="3">3.2.1.23</ecNumber>
    </recommendedName>
</protein>
<dbReference type="AlphaFoldDB" id="A0A427ALY9"/>
<dbReference type="Gene3D" id="3.20.20.80">
    <property type="entry name" value="Glycosidases"/>
    <property type="match status" value="2"/>
</dbReference>
<dbReference type="InterPro" id="IPR001944">
    <property type="entry name" value="Glycoside_Hdrlase_35"/>
</dbReference>
<dbReference type="GO" id="GO:0004565">
    <property type="term" value="F:beta-galactosidase activity"/>
    <property type="evidence" value="ECO:0007669"/>
    <property type="project" value="UniProtKB-EC"/>
</dbReference>
<organism evidence="5 6">
    <name type="scientific">Ensete ventricosum</name>
    <name type="common">Abyssinian banana</name>
    <name type="synonym">Musa ensete</name>
    <dbReference type="NCBI Taxonomy" id="4639"/>
    <lineage>
        <taxon>Eukaryota</taxon>
        <taxon>Viridiplantae</taxon>
        <taxon>Streptophyta</taxon>
        <taxon>Embryophyta</taxon>
        <taxon>Tracheophyta</taxon>
        <taxon>Spermatophyta</taxon>
        <taxon>Magnoliopsida</taxon>
        <taxon>Liliopsida</taxon>
        <taxon>Zingiberales</taxon>
        <taxon>Musaceae</taxon>
        <taxon>Ensete</taxon>
    </lineage>
</organism>
<dbReference type="InterPro" id="IPR031330">
    <property type="entry name" value="Gly_Hdrlase_35_cat"/>
</dbReference>
<dbReference type="InterPro" id="IPR017853">
    <property type="entry name" value="GH"/>
</dbReference>
<dbReference type="Proteomes" id="UP000287651">
    <property type="component" value="Unassembled WGS sequence"/>
</dbReference>
<comment type="caution">
    <text evidence="5">The sequence shown here is derived from an EMBL/GenBank/DDBJ whole genome shotgun (WGS) entry which is preliminary data.</text>
</comment>
<accession>A0A427ALY9</accession>
<sequence length="161" mass="17887">MALLPFSCDPISYSPTCFEQAICFHLSHSKRLIVHSCLPHASGFARFLHAITVGRRRRRMVAGADAASPQLSPYLVIFLCLLCGCSHLCAAATVTYDHRALVIDGTRRALISGSIHYPRSTPEYDFEGRKDLVRFVKTAAEAGLYVHLRIGPYVCAEWNYG</sequence>
<comment type="similarity">
    <text evidence="2">Belongs to the glycosyl hydrolase 35 family.</text>
</comment>
<dbReference type="GO" id="GO:0005975">
    <property type="term" value="P:carbohydrate metabolic process"/>
    <property type="evidence" value="ECO:0007669"/>
    <property type="project" value="InterPro"/>
</dbReference>
<evidence type="ECO:0000259" key="4">
    <source>
        <dbReference type="Pfam" id="PF01301"/>
    </source>
</evidence>
<dbReference type="SUPFAM" id="SSF51445">
    <property type="entry name" value="(Trans)glycosidases"/>
    <property type="match status" value="1"/>
</dbReference>
<evidence type="ECO:0000313" key="6">
    <source>
        <dbReference type="Proteomes" id="UP000287651"/>
    </source>
</evidence>